<comment type="caution">
    <text evidence="1">The sequence shown here is derived from an EMBL/GenBank/DDBJ whole genome shotgun (WGS) entry which is preliminary data.</text>
</comment>
<reference evidence="1 2" key="1">
    <citation type="submission" date="2018-09" db="EMBL/GenBank/DDBJ databases">
        <title>Roseovarius spongiae sp. nov., isolated from a marine sponge.</title>
        <authorList>
            <person name="Zhuang L."/>
            <person name="Luo L."/>
        </authorList>
    </citation>
    <scope>NUCLEOTIDE SEQUENCE [LARGE SCALE GENOMIC DNA]</scope>
    <source>
        <strain evidence="1 2">HN-E21</strain>
    </source>
</reference>
<accession>A0A3A8B842</accession>
<evidence type="ECO:0000313" key="2">
    <source>
        <dbReference type="Proteomes" id="UP000281128"/>
    </source>
</evidence>
<proteinExistence type="predicted"/>
<evidence type="ECO:0008006" key="3">
    <source>
        <dbReference type="Google" id="ProtNLM"/>
    </source>
</evidence>
<keyword evidence="2" id="KW-1185">Reference proteome</keyword>
<gene>
    <name evidence="1" type="ORF">D6850_14560</name>
</gene>
<dbReference type="OrthoDB" id="8481769at2"/>
<evidence type="ECO:0000313" key="1">
    <source>
        <dbReference type="EMBL" id="RKF13516.1"/>
    </source>
</evidence>
<dbReference type="EMBL" id="RAPE01000004">
    <property type="protein sequence ID" value="RKF13516.1"/>
    <property type="molecule type" value="Genomic_DNA"/>
</dbReference>
<dbReference type="AlphaFoldDB" id="A0A3A8B842"/>
<name>A0A3A8B842_9RHOB</name>
<dbReference type="Proteomes" id="UP000281128">
    <property type="component" value="Unassembled WGS sequence"/>
</dbReference>
<protein>
    <recommendedName>
        <fullName evidence="3">Sulfotransferase domain-containing protein</fullName>
    </recommendedName>
</protein>
<sequence length="311" mass="34794">MAKGGAPYVVVHGGVHKTATSHIQSILQRNAGRLRKSGVYYVHHRDTRKEYTVPAQLNGYEKLGLEYRTKVPDKELAKKATKFFRKIGAGAGERIVLSDENMPGHSGHCVRSGHLYSRGRTLIPIFAQNIPYPVTEVHIALRHYADFFASTFIEFLRSAKGENVIPEAQMKRAVLSNLPSWTGFVDLVLSCFPEAEMTVWRHEDFGALSERVIGNLIGPGFDINTLAEPKRKRGRPSASHRAVQELLIAIEREGGDAALARRVEIQDAYPRGPDYPGYDPWSAAERAHLGRLYEKDLTEIAMRKRVTLLAP</sequence>
<organism evidence="1 2">
    <name type="scientific">Roseovarius spongiae</name>
    <dbReference type="NCBI Taxonomy" id="2320272"/>
    <lineage>
        <taxon>Bacteria</taxon>
        <taxon>Pseudomonadati</taxon>
        <taxon>Pseudomonadota</taxon>
        <taxon>Alphaproteobacteria</taxon>
        <taxon>Rhodobacterales</taxon>
        <taxon>Roseobacteraceae</taxon>
        <taxon>Roseovarius</taxon>
    </lineage>
</organism>
<dbReference type="RefSeq" id="WP_121168264.1">
    <property type="nucleotide sequence ID" value="NZ_RAPE01000004.1"/>
</dbReference>